<evidence type="ECO:0008006" key="3">
    <source>
        <dbReference type="Google" id="ProtNLM"/>
    </source>
</evidence>
<sequence>MQFQEVWQQYDFTESELLSMGWQFPYDYVLNLNYYWELNGRGSGSEVASVDQPMKLVLCSCIRLDVQINPNLETEIQPPQTLGTIVGWGQVTPSPWLENLSLPASDWTHLFFEIGGNNKIEAVMRSLSIDQLTQPALAPLGR</sequence>
<keyword evidence="2" id="KW-1185">Reference proteome</keyword>
<accession>A0ABT2MYI2</accession>
<dbReference type="EMBL" id="JAMXFF010000060">
    <property type="protein sequence ID" value="MCT7969815.1"/>
    <property type="molecule type" value="Genomic_DNA"/>
</dbReference>
<protein>
    <recommendedName>
        <fullName evidence="3">Peptidase S1 domain-containing protein</fullName>
    </recommendedName>
</protein>
<organism evidence="1 2">
    <name type="scientific">Laspinema palackyanum D2a</name>
    <dbReference type="NCBI Taxonomy" id="2953684"/>
    <lineage>
        <taxon>Bacteria</taxon>
        <taxon>Bacillati</taxon>
        <taxon>Cyanobacteriota</taxon>
        <taxon>Cyanophyceae</taxon>
        <taxon>Oscillatoriophycideae</taxon>
        <taxon>Oscillatoriales</taxon>
        <taxon>Laspinemataceae</taxon>
        <taxon>Laspinema</taxon>
        <taxon>Laspinema palackyanum</taxon>
    </lineage>
</organism>
<comment type="caution">
    <text evidence="1">The sequence shown here is derived from an EMBL/GenBank/DDBJ whole genome shotgun (WGS) entry which is preliminary data.</text>
</comment>
<name>A0ABT2MYI2_9CYAN</name>
<evidence type="ECO:0000313" key="2">
    <source>
        <dbReference type="Proteomes" id="UP001525890"/>
    </source>
</evidence>
<reference evidence="1 2" key="1">
    <citation type="journal article" date="2022" name="Front. Microbiol.">
        <title>High genomic differentiation and limited gene flow indicate recent cryptic speciation within the genus Laspinema (cyanobacteria).</title>
        <authorList>
            <person name="Stanojkovic A."/>
            <person name="Skoupy S."/>
            <person name="Skaloud P."/>
            <person name="Dvorak P."/>
        </authorList>
    </citation>
    <scope>NUCLEOTIDE SEQUENCE [LARGE SCALE GENOMIC DNA]</scope>
    <source>
        <strain evidence="1 2">D2a</strain>
    </source>
</reference>
<dbReference type="Proteomes" id="UP001525890">
    <property type="component" value="Unassembled WGS sequence"/>
</dbReference>
<gene>
    <name evidence="1" type="ORF">NG799_26220</name>
</gene>
<proteinExistence type="predicted"/>
<evidence type="ECO:0000313" key="1">
    <source>
        <dbReference type="EMBL" id="MCT7969815.1"/>
    </source>
</evidence>
<dbReference type="RefSeq" id="WP_261236802.1">
    <property type="nucleotide sequence ID" value="NZ_JAMXFF010000060.1"/>
</dbReference>